<evidence type="ECO:0000256" key="1">
    <source>
        <dbReference type="SAM" id="MobiDB-lite"/>
    </source>
</evidence>
<dbReference type="RefSeq" id="WP_150968745.1">
    <property type="nucleotide sequence ID" value="NZ_VZDO01000003.1"/>
</dbReference>
<dbReference type="EMBL" id="VZDO01000003">
    <property type="protein sequence ID" value="KAB0681490.1"/>
    <property type="molecule type" value="Genomic_DNA"/>
</dbReference>
<sequence>MSEQALSEGAKAFKSGVHRTANPFDPSSEDWMCWRDGFDQAKAVAERVAGTVPAMPAVAAIAAD</sequence>
<accession>A0A7V7TXV2</accession>
<comment type="caution">
    <text evidence="2">The sequence shown here is derived from an EMBL/GenBank/DDBJ whole genome shotgun (WGS) entry which is preliminary data.</text>
</comment>
<dbReference type="Proteomes" id="UP000432089">
    <property type="component" value="Unassembled WGS sequence"/>
</dbReference>
<keyword evidence="3" id="KW-1185">Reference proteome</keyword>
<gene>
    <name evidence="2" type="ORF">F6X38_06310</name>
</gene>
<protein>
    <submittedName>
        <fullName evidence="2">Uncharacterized protein</fullName>
    </submittedName>
</protein>
<evidence type="ECO:0000313" key="2">
    <source>
        <dbReference type="EMBL" id="KAB0681490.1"/>
    </source>
</evidence>
<name>A0A7V7TXV2_9HYPH</name>
<organism evidence="2 3">
    <name type="scientific">Plantimonas leprariae</name>
    <dbReference type="NCBI Taxonomy" id="2615207"/>
    <lineage>
        <taxon>Bacteria</taxon>
        <taxon>Pseudomonadati</taxon>
        <taxon>Pseudomonadota</taxon>
        <taxon>Alphaproteobacteria</taxon>
        <taxon>Hyphomicrobiales</taxon>
        <taxon>Aurantimonadaceae</taxon>
        <taxon>Plantimonas</taxon>
    </lineage>
</organism>
<evidence type="ECO:0000313" key="3">
    <source>
        <dbReference type="Proteomes" id="UP000432089"/>
    </source>
</evidence>
<dbReference type="AlphaFoldDB" id="A0A7V7TXV2"/>
<proteinExistence type="predicted"/>
<reference evidence="2 3" key="1">
    <citation type="submission" date="2019-09" db="EMBL/GenBank/DDBJ databases">
        <title>YIM 132180 draft genome.</title>
        <authorList>
            <person name="Zhang K."/>
        </authorList>
    </citation>
    <scope>NUCLEOTIDE SEQUENCE [LARGE SCALE GENOMIC DNA]</scope>
    <source>
        <strain evidence="2 3">YIM 132180</strain>
    </source>
</reference>
<feature type="region of interest" description="Disordered" evidence="1">
    <location>
        <begin position="1"/>
        <end position="29"/>
    </location>
</feature>